<evidence type="ECO:0000313" key="3">
    <source>
        <dbReference type="Proteomes" id="UP000318834"/>
    </source>
</evidence>
<evidence type="ECO:0000313" key="2">
    <source>
        <dbReference type="EMBL" id="TMI77379.1"/>
    </source>
</evidence>
<evidence type="ECO:0000256" key="1">
    <source>
        <dbReference type="SAM" id="SignalP"/>
    </source>
</evidence>
<keyword evidence="1" id="KW-0732">Signal</keyword>
<organism evidence="2 3">
    <name type="scientific">Candidatus Segetimicrobium genomatis</name>
    <dbReference type="NCBI Taxonomy" id="2569760"/>
    <lineage>
        <taxon>Bacteria</taxon>
        <taxon>Bacillati</taxon>
        <taxon>Candidatus Sysuimicrobiota</taxon>
        <taxon>Candidatus Sysuimicrobiia</taxon>
        <taxon>Candidatus Sysuimicrobiales</taxon>
        <taxon>Candidatus Segetimicrobiaceae</taxon>
        <taxon>Candidatus Segetimicrobium</taxon>
    </lineage>
</organism>
<reference evidence="2 3" key="1">
    <citation type="journal article" date="2019" name="Nat. Microbiol.">
        <title>Mediterranean grassland soil C-N compound turnover is dependent on rainfall and depth, and is mediated by genomically divergent microorganisms.</title>
        <authorList>
            <person name="Diamond S."/>
            <person name="Andeer P.F."/>
            <person name="Li Z."/>
            <person name="Crits-Christoph A."/>
            <person name="Burstein D."/>
            <person name="Anantharaman K."/>
            <person name="Lane K.R."/>
            <person name="Thomas B.C."/>
            <person name="Pan C."/>
            <person name="Northen T.R."/>
            <person name="Banfield J.F."/>
        </authorList>
    </citation>
    <scope>NUCLEOTIDE SEQUENCE [LARGE SCALE GENOMIC DNA]</scope>
    <source>
        <strain evidence="2">NP_8</strain>
    </source>
</reference>
<accession>A0A537J1E1</accession>
<protein>
    <submittedName>
        <fullName evidence="2">Uncharacterized protein</fullName>
    </submittedName>
</protein>
<feature type="signal peptide" evidence="1">
    <location>
        <begin position="1"/>
        <end position="23"/>
    </location>
</feature>
<feature type="chain" id="PRO_5022080333" evidence="1">
    <location>
        <begin position="24"/>
        <end position="165"/>
    </location>
</feature>
<proteinExistence type="predicted"/>
<dbReference type="AlphaFoldDB" id="A0A537J1E1"/>
<dbReference type="Proteomes" id="UP000318834">
    <property type="component" value="Unassembled WGS sequence"/>
</dbReference>
<name>A0A537J1E1_9BACT</name>
<gene>
    <name evidence="2" type="ORF">E6H05_00155</name>
</gene>
<dbReference type="EMBL" id="VBAP01000002">
    <property type="protein sequence ID" value="TMI77379.1"/>
    <property type="molecule type" value="Genomic_DNA"/>
</dbReference>
<sequence>MAAIARVPAAVGAFAALLLTSYAAPQRTTDHPACAAGANGLTLGFAGQFAGVSQDDHNSNVWSGRVNGPISGGLVVTLEPLGSLMETANPIWQVKTRWIVPAGAPGEGSLVADLYGTVNWKSGRMRLSGVVTEGCFKGYEAIVDGRFADLDAAGTLQIQPALALR</sequence>
<comment type="caution">
    <text evidence="2">The sequence shown here is derived from an EMBL/GenBank/DDBJ whole genome shotgun (WGS) entry which is preliminary data.</text>
</comment>